<dbReference type="PATRIC" id="fig|1159554.7.peg.2733"/>
<accession>M9NJ41</accession>
<dbReference type="Gene3D" id="3.40.630.30">
    <property type="match status" value="1"/>
</dbReference>
<dbReference type="InterPro" id="IPR016181">
    <property type="entry name" value="Acyl_CoA_acyltransferase"/>
</dbReference>
<dbReference type="EMBL" id="JQ390550">
    <property type="protein sequence ID" value="AFI81949.1"/>
    <property type="molecule type" value="Genomic_DNA"/>
</dbReference>
<protein>
    <submittedName>
        <fullName evidence="1">WeoC</fullName>
    </submittedName>
</protein>
<dbReference type="RefSeq" id="WP_038883259.1">
    <property type="nucleotide sequence ID" value="NZ_AJKZ01000006.1"/>
</dbReference>
<gene>
    <name evidence="1" type="primary">weoC</name>
</gene>
<reference evidence="1" key="1">
    <citation type="journal article" date="2013" name="Foodborne Pathog. Dis.">
        <title>Identification and Characterization of Five New Molecular Serogroups of Cronobacter spp.</title>
        <authorList>
            <person name="Jarvis K.G."/>
            <person name="Yan Q.Q."/>
            <person name="Grim C.J."/>
            <person name="Power K.A."/>
            <person name="Franco A.A."/>
            <person name="Hu L."/>
            <person name="Gopinath G."/>
            <person name="Sathyamoorthy V."/>
            <person name="Kotewicz M.L."/>
            <person name="Kothary M.H."/>
            <person name="Lee C."/>
            <person name="Sadowski J."/>
            <person name="Fanning S."/>
            <person name="Tall B.D."/>
        </authorList>
    </citation>
    <scope>NUCLEOTIDE SEQUENCE</scope>
    <source>
        <strain evidence="1">LMG 23823</strain>
    </source>
</reference>
<dbReference type="SUPFAM" id="SSF55729">
    <property type="entry name" value="Acyl-CoA N-acyltransferases (Nat)"/>
    <property type="match status" value="1"/>
</dbReference>
<dbReference type="OrthoDB" id="9808687at2"/>
<proteinExistence type="predicted"/>
<dbReference type="GeneID" id="45667307"/>
<sequence>MLSIHELEQSVYNDWDQVVENAKNGLFLFQINYFKYHEARFDDCSLIIKKKNKPVAVFPANRIGATAYSHQGLTFGGLILLPELHAVDVLNIFELIKEHYKAKGINNIIYKAIPYPFSKYPAQEDLYALFRNSARLVRRDISSVIDIARRPKLSDSRKNTIVKAKKNGVRVCESTNFDKFHQILSEVLARFGATPVHSTAELQQLKMGFPHNLKLYIATKEEEWLAGVLVYDYGHLVHTQYMANTPQGRQIGALDYILYSLIEEIYTDKKYLSFGISTEDSGNFLNTGLIAQKEGFGGRAVVHDFYEMEL</sequence>
<dbReference type="STRING" id="1159554.AFK67_13160"/>
<name>M9NJ41_9ENTR</name>
<evidence type="ECO:0000313" key="1">
    <source>
        <dbReference type="EMBL" id="AFI81949.1"/>
    </source>
</evidence>
<organism evidence="1">
    <name type="scientific">Cronobacter dublinensis subsp. dublinensis LMG 23823</name>
    <dbReference type="NCBI Taxonomy" id="1159554"/>
    <lineage>
        <taxon>Bacteria</taxon>
        <taxon>Pseudomonadati</taxon>
        <taxon>Pseudomonadota</taxon>
        <taxon>Gammaproteobacteria</taxon>
        <taxon>Enterobacterales</taxon>
        <taxon>Enterobacteriaceae</taxon>
        <taxon>Cronobacter</taxon>
    </lineage>
</organism>
<dbReference type="AlphaFoldDB" id="M9NJ41"/>
<dbReference type="KEGG" id="cdm:AFK67_13160"/>